<protein>
    <submittedName>
        <fullName evidence="2">Uncharacterized protein</fullName>
    </submittedName>
</protein>
<gene>
    <name evidence="2" type="ORF">GCM10023346_39060</name>
</gene>
<comment type="caution">
    <text evidence="2">The sequence shown here is derived from an EMBL/GenBank/DDBJ whole genome shotgun (WGS) entry which is preliminary data.</text>
</comment>
<sequence>MNAATFTGGYHSSRLEGSNQADTINQGPVPARYISLAISIYQPNEFDTSTCWPGPWGPGQRLVSRNSLLCDAAKRVSGFLVDYPGFIDNNTVVFTG</sequence>
<reference evidence="3" key="1">
    <citation type="journal article" date="2019" name="Int. J. Syst. Evol. Microbiol.">
        <title>The Global Catalogue of Microorganisms (GCM) 10K type strain sequencing project: providing services to taxonomists for standard genome sequencing and annotation.</title>
        <authorList>
            <consortium name="The Broad Institute Genomics Platform"/>
            <consortium name="The Broad Institute Genome Sequencing Center for Infectious Disease"/>
            <person name="Wu L."/>
            <person name="Ma J."/>
        </authorList>
    </citation>
    <scope>NUCLEOTIDE SEQUENCE [LARGE SCALE GENOMIC DNA]</scope>
    <source>
        <strain evidence="3">JCM 18514</strain>
    </source>
</reference>
<evidence type="ECO:0000313" key="3">
    <source>
        <dbReference type="Proteomes" id="UP001500200"/>
    </source>
</evidence>
<feature type="region of interest" description="Disordered" evidence="1">
    <location>
        <begin position="1"/>
        <end position="22"/>
    </location>
</feature>
<dbReference type="Proteomes" id="UP001500200">
    <property type="component" value="Unassembled WGS sequence"/>
</dbReference>
<proteinExistence type="predicted"/>
<dbReference type="EMBL" id="BAABKK010000030">
    <property type="protein sequence ID" value="GAA5199413.1"/>
    <property type="molecule type" value="Genomic_DNA"/>
</dbReference>
<organism evidence="2 3">
    <name type="scientific">Arthrobacter gyeryongensis</name>
    <dbReference type="NCBI Taxonomy" id="1650592"/>
    <lineage>
        <taxon>Bacteria</taxon>
        <taxon>Bacillati</taxon>
        <taxon>Actinomycetota</taxon>
        <taxon>Actinomycetes</taxon>
        <taxon>Micrococcales</taxon>
        <taxon>Micrococcaceae</taxon>
        <taxon>Arthrobacter</taxon>
    </lineage>
</organism>
<evidence type="ECO:0000313" key="2">
    <source>
        <dbReference type="EMBL" id="GAA5199413.1"/>
    </source>
</evidence>
<keyword evidence="3" id="KW-1185">Reference proteome</keyword>
<name>A0ABP9SMZ8_9MICC</name>
<evidence type="ECO:0000256" key="1">
    <source>
        <dbReference type="SAM" id="MobiDB-lite"/>
    </source>
</evidence>
<accession>A0ABP9SMZ8</accession>